<reference evidence="1 2" key="1">
    <citation type="submission" date="2020-02" db="EMBL/GenBank/DDBJ databases">
        <title>Shewanella WXL01 sp. nov., a marine bacterium isolated from green algae in Luhuitou Fringing Reef (Northern South China Sea).</title>
        <authorList>
            <person name="Wang X."/>
        </authorList>
    </citation>
    <scope>NUCLEOTIDE SEQUENCE [LARGE SCALE GENOMIC DNA]</scope>
    <source>
        <strain evidence="1 2">MCCC 1A01895</strain>
    </source>
</reference>
<dbReference type="RefSeq" id="WP_153661664.1">
    <property type="nucleotide sequence ID" value="NZ_JAAIKR010000004.1"/>
</dbReference>
<sequence>MRIQQLSELLEYIADCRLSMGKLYGRLHRNADSARVKLMLEYFQQHEKHVHDTLIDYIDGAPKRMLDTWFKHVVFEDFLKRCEQTILPASMTEDQVLELHLSLEHRLLTLLEKTANSCATNEIKSALQDLVRVAKTQQQRLVHSSLRMDDI</sequence>
<proteinExistence type="predicted"/>
<dbReference type="Proteomes" id="UP000811844">
    <property type="component" value="Unassembled WGS sequence"/>
</dbReference>
<evidence type="ECO:0000313" key="2">
    <source>
        <dbReference type="Proteomes" id="UP000811844"/>
    </source>
</evidence>
<organism evidence="1 2">
    <name type="scientific">Shewanella intestini</name>
    <dbReference type="NCBI Taxonomy" id="2017544"/>
    <lineage>
        <taxon>Bacteria</taxon>
        <taxon>Pseudomonadati</taxon>
        <taxon>Pseudomonadota</taxon>
        <taxon>Gammaproteobacteria</taxon>
        <taxon>Alteromonadales</taxon>
        <taxon>Shewanellaceae</taxon>
        <taxon>Shewanella</taxon>
    </lineage>
</organism>
<evidence type="ECO:0000313" key="1">
    <source>
        <dbReference type="EMBL" id="MBR9727681.1"/>
    </source>
</evidence>
<protein>
    <recommendedName>
        <fullName evidence="3">ATPase</fullName>
    </recommendedName>
</protein>
<comment type="caution">
    <text evidence="1">The sequence shown here is derived from an EMBL/GenBank/DDBJ whole genome shotgun (WGS) entry which is preliminary data.</text>
</comment>
<gene>
    <name evidence="1" type="ORF">G3R48_06750</name>
</gene>
<evidence type="ECO:0008006" key="3">
    <source>
        <dbReference type="Google" id="ProtNLM"/>
    </source>
</evidence>
<name>A0ABS5I0Y2_9GAMM</name>
<accession>A0ABS5I0Y2</accession>
<keyword evidence="2" id="KW-1185">Reference proteome</keyword>
<dbReference type="EMBL" id="JAAIKR010000004">
    <property type="protein sequence ID" value="MBR9727681.1"/>
    <property type="molecule type" value="Genomic_DNA"/>
</dbReference>